<gene>
    <name evidence="1" type="ORF">GGQ64_000893</name>
</gene>
<dbReference type="Proteomes" id="UP000574761">
    <property type="component" value="Unassembled WGS sequence"/>
</dbReference>
<name>A0A7W6GH74_9HYPH</name>
<reference evidence="1 2" key="1">
    <citation type="submission" date="2020-08" db="EMBL/GenBank/DDBJ databases">
        <title>Genomic Encyclopedia of Type Strains, Phase IV (KMG-IV): sequencing the most valuable type-strain genomes for metagenomic binning, comparative biology and taxonomic classification.</title>
        <authorList>
            <person name="Goeker M."/>
        </authorList>
    </citation>
    <scope>NUCLEOTIDE SEQUENCE [LARGE SCALE GENOMIC DNA]</scope>
    <source>
        <strain evidence="1 2">DSM 100211</strain>
    </source>
</reference>
<sequence>MAAILASADGRRSIRAGLQRRQAFPSETRHKLPEMAVHCADGLFIRTLCAILACKRTARGSSHE</sequence>
<dbReference type="AlphaFoldDB" id="A0A7W6GH74"/>
<keyword evidence="2" id="KW-1185">Reference proteome</keyword>
<proteinExistence type="predicted"/>
<organism evidence="1 2">
    <name type="scientific">Mycoplana azooxidifex</name>
    <dbReference type="NCBI Taxonomy" id="1636188"/>
    <lineage>
        <taxon>Bacteria</taxon>
        <taxon>Pseudomonadati</taxon>
        <taxon>Pseudomonadota</taxon>
        <taxon>Alphaproteobacteria</taxon>
        <taxon>Hyphomicrobiales</taxon>
        <taxon>Rhizobiaceae</taxon>
        <taxon>Mycoplana</taxon>
    </lineage>
</organism>
<accession>A0A7W6GH74</accession>
<protein>
    <submittedName>
        <fullName evidence="1">Uncharacterized protein</fullName>
    </submittedName>
</protein>
<comment type="caution">
    <text evidence="1">The sequence shown here is derived from an EMBL/GenBank/DDBJ whole genome shotgun (WGS) entry which is preliminary data.</text>
</comment>
<dbReference type="EMBL" id="JACIEE010000002">
    <property type="protein sequence ID" value="MBB3975706.1"/>
    <property type="molecule type" value="Genomic_DNA"/>
</dbReference>
<evidence type="ECO:0000313" key="1">
    <source>
        <dbReference type="EMBL" id="MBB3975706.1"/>
    </source>
</evidence>
<evidence type="ECO:0000313" key="2">
    <source>
        <dbReference type="Proteomes" id="UP000574761"/>
    </source>
</evidence>